<sequence length="182" mass="20510">MLFLGLSYTLTKPNQNFHLSYSTWTNLTETLYLTILANLREAVPKISELSPKTENPDHTSVLAQTDSDQDDENETVHPSIENPIQTANTTEKAFPKAEQDWRKIARGSQYKRNFPHCLGAIDGKHDASKQQWLYKPKHSTVIDAANSTGSESSNRQPQRESRSSSDKLRNSKIPQPKQASLS</sequence>
<name>A0A9P0M852_ACAOB</name>
<feature type="compositionally biased region" description="Polar residues" evidence="1">
    <location>
        <begin position="145"/>
        <end position="156"/>
    </location>
</feature>
<gene>
    <name evidence="2" type="ORF">ACAOBT_LOCUS31897</name>
</gene>
<feature type="region of interest" description="Disordered" evidence="1">
    <location>
        <begin position="138"/>
        <end position="182"/>
    </location>
</feature>
<proteinExistence type="predicted"/>
<evidence type="ECO:0000313" key="3">
    <source>
        <dbReference type="Proteomes" id="UP001152888"/>
    </source>
</evidence>
<feature type="region of interest" description="Disordered" evidence="1">
    <location>
        <begin position="48"/>
        <end position="98"/>
    </location>
</feature>
<dbReference type="Proteomes" id="UP001152888">
    <property type="component" value="Unassembled WGS sequence"/>
</dbReference>
<reference evidence="2" key="1">
    <citation type="submission" date="2022-03" db="EMBL/GenBank/DDBJ databases">
        <authorList>
            <person name="Sayadi A."/>
        </authorList>
    </citation>
    <scope>NUCLEOTIDE SEQUENCE</scope>
</reference>
<comment type="caution">
    <text evidence="2">The sequence shown here is derived from an EMBL/GenBank/DDBJ whole genome shotgun (WGS) entry which is preliminary data.</text>
</comment>
<feature type="compositionally biased region" description="Basic and acidic residues" evidence="1">
    <location>
        <begin position="157"/>
        <end position="169"/>
    </location>
</feature>
<accession>A0A9P0M852</accession>
<evidence type="ECO:0000256" key="1">
    <source>
        <dbReference type="SAM" id="MobiDB-lite"/>
    </source>
</evidence>
<dbReference type="AlphaFoldDB" id="A0A9P0M852"/>
<dbReference type="EMBL" id="CAKOFQ010008023">
    <property type="protein sequence ID" value="CAH2010999.1"/>
    <property type="molecule type" value="Genomic_DNA"/>
</dbReference>
<evidence type="ECO:0000313" key="2">
    <source>
        <dbReference type="EMBL" id="CAH2010999.1"/>
    </source>
</evidence>
<feature type="compositionally biased region" description="Polar residues" evidence="1">
    <location>
        <begin position="82"/>
        <end position="91"/>
    </location>
</feature>
<protein>
    <submittedName>
        <fullName evidence="2">Uncharacterized protein</fullName>
    </submittedName>
</protein>
<organism evidence="2 3">
    <name type="scientific">Acanthoscelides obtectus</name>
    <name type="common">Bean weevil</name>
    <name type="synonym">Bruchus obtectus</name>
    <dbReference type="NCBI Taxonomy" id="200917"/>
    <lineage>
        <taxon>Eukaryota</taxon>
        <taxon>Metazoa</taxon>
        <taxon>Ecdysozoa</taxon>
        <taxon>Arthropoda</taxon>
        <taxon>Hexapoda</taxon>
        <taxon>Insecta</taxon>
        <taxon>Pterygota</taxon>
        <taxon>Neoptera</taxon>
        <taxon>Endopterygota</taxon>
        <taxon>Coleoptera</taxon>
        <taxon>Polyphaga</taxon>
        <taxon>Cucujiformia</taxon>
        <taxon>Chrysomeloidea</taxon>
        <taxon>Chrysomelidae</taxon>
        <taxon>Bruchinae</taxon>
        <taxon>Bruchini</taxon>
        <taxon>Acanthoscelides</taxon>
    </lineage>
</organism>
<keyword evidence="3" id="KW-1185">Reference proteome</keyword>